<dbReference type="InterPro" id="IPR005119">
    <property type="entry name" value="LysR_subst-bd"/>
</dbReference>
<gene>
    <name evidence="6" type="ORF">QUW08_07500</name>
</gene>
<feature type="domain" description="HTH lysR-type" evidence="5">
    <location>
        <begin position="1"/>
        <end position="58"/>
    </location>
</feature>
<dbReference type="Gene3D" id="3.40.190.10">
    <property type="entry name" value="Periplasmic binding protein-like II"/>
    <property type="match status" value="2"/>
</dbReference>
<dbReference type="PANTHER" id="PTHR30346:SF0">
    <property type="entry name" value="HCA OPERON TRANSCRIPTIONAL ACTIVATOR HCAR"/>
    <property type="match status" value="1"/>
</dbReference>
<keyword evidence="4" id="KW-0804">Transcription</keyword>
<keyword evidence="7" id="KW-1185">Reference proteome</keyword>
<dbReference type="EMBL" id="JAUDCL010000011">
    <property type="protein sequence ID" value="MDM8201136.1"/>
    <property type="molecule type" value="Genomic_DNA"/>
</dbReference>
<keyword evidence="3" id="KW-0238">DNA-binding</keyword>
<dbReference type="PRINTS" id="PR00039">
    <property type="entry name" value="HTHLYSR"/>
</dbReference>
<dbReference type="SUPFAM" id="SSF53850">
    <property type="entry name" value="Periplasmic binding protein-like II"/>
    <property type="match status" value="1"/>
</dbReference>
<evidence type="ECO:0000313" key="7">
    <source>
        <dbReference type="Proteomes" id="UP001529380"/>
    </source>
</evidence>
<evidence type="ECO:0000256" key="3">
    <source>
        <dbReference type="ARBA" id="ARBA00023125"/>
    </source>
</evidence>
<evidence type="ECO:0000256" key="1">
    <source>
        <dbReference type="ARBA" id="ARBA00009437"/>
    </source>
</evidence>
<comment type="caution">
    <text evidence="6">The sequence shown here is derived from an EMBL/GenBank/DDBJ whole genome shotgun (WGS) entry which is preliminary data.</text>
</comment>
<proteinExistence type="inferred from homology"/>
<accession>A0ABT7UQI3</accession>
<reference evidence="6 7" key="2">
    <citation type="submission" date="2023-06" db="EMBL/GenBank/DDBJ databases">
        <title>Identification and characterization of horizontal gene transfer across gut microbiota members of farm animals based on homology search.</title>
        <authorList>
            <person name="Schwarzerova J."/>
            <person name="Nykrynova M."/>
            <person name="Jureckova K."/>
            <person name="Cejkova D."/>
            <person name="Rychlik I."/>
        </authorList>
    </citation>
    <scope>NUCLEOTIDE SEQUENCE [LARGE SCALE GENOMIC DNA]</scope>
    <source>
        <strain evidence="6 7">ET340</strain>
    </source>
</reference>
<dbReference type="PROSITE" id="PS50931">
    <property type="entry name" value="HTH_LYSR"/>
    <property type="match status" value="1"/>
</dbReference>
<evidence type="ECO:0000256" key="4">
    <source>
        <dbReference type="ARBA" id="ARBA00023163"/>
    </source>
</evidence>
<dbReference type="InterPro" id="IPR036390">
    <property type="entry name" value="WH_DNA-bd_sf"/>
</dbReference>
<organism evidence="6 7">
    <name type="scientific">Allofournierella massiliensis</name>
    <dbReference type="NCBI Taxonomy" id="1650663"/>
    <lineage>
        <taxon>Bacteria</taxon>
        <taxon>Bacillati</taxon>
        <taxon>Bacillota</taxon>
        <taxon>Clostridia</taxon>
        <taxon>Eubacteriales</taxon>
        <taxon>Oscillospiraceae</taxon>
        <taxon>Allofournierella</taxon>
    </lineage>
</organism>
<dbReference type="Proteomes" id="UP001529380">
    <property type="component" value="Unassembled WGS sequence"/>
</dbReference>
<dbReference type="PANTHER" id="PTHR30346">
    <property type="entry name" value="TRANSCRIPTIONAL DUAL REGULATOR HCAR-RELATED"/>
    <property type="match status" value="1"/>
</dbReference>
<sequence length="295" mass="33257">MNTFQLACFLAVSETLNFARAAQRMNITQPAVTHQIRSLEEELNTKLFRRTTRSVELTEAGRLFLHDANGMMTIAMRAKKRFEDPATGEICELSVGCHGYTHLFSLHEPLRQLAQSYPNLHPRLQVVPYDFLYRILEEEHVDVILSFQENAAKKVPGIYVELEKTPMVCVTTRPQALEGEGPLSLEQLRGQRLVLGDPRKAPRSLAQTQAQLLGERAPGELFFGESPEAVITLVKAGFGLALMPRLLAPPDPELVLRPLAGVEPLSFGMYYKTLKGNPVLRRFVELMRLQYAEMQ</sequence>
<keyword evidence="2" id="KW-0805">Transcription regulation</keyword>
<dbReference type="Pfam" id="PF00126">
    <property type="entry name" value="HTH_1"/>
    <property type="match status" value="1"/>
</dbReference>
<dbReference type="CDD" id="cd05466">
    <property type="entry name" value="PBP2_LTTR_substrate"/>
    <property type="match status" value="1"/>
</dbReference>
<comment type="similarity">
    <text evidence="1">Belongs to the LysR transcriptional regulatory family.</text>
</comment>
<dbReference type="SUPFAM" id="SSF46785">
    <property type="entry name" value="Winged helix' DNA-binding domain"/>
    <property type="match status" value="1"/>
</dbReference>
<dbReference type="Pfam" id="PF03466">
    <property type="entry name" value="LysR_substrate"/>
    <property type="match status" value="1"/>
</dbReference>
<evidence type="ECO:0000256" key="2">
    <source>
        <dbReference type="ARBA" id="ARBA00023015"/>
    </source>
</evidence>
<protein>
    <submittedName>
        <fullName evidence="6">LysR family transcriptional regulator</fullName>
    </submittedName>
</protein>
<reference evidence="7" key="1">
    <citation type="submission" date="2023-06" db="EMBL/GenBank/DDBJ databases">
        <title>Identification and characterization of horizontal gene transfer across gut microbiota members of farm animals based on homology search.</title>
        <authorList>
            <person name="Zeman M."/>
            <person name="Kubasova T."/>
            <person name="Jahodarova E."/>
            <person name="Nykrynova M."/>
            <person name="Rychlik I."/>
        </authorList>
    </citation>
    <scope>NUCLEOTIDE SEQUENCE [LARGE SCALE GENOMIC DNA]</scope>
    <source>
        <strain evidence="7">ET340</strain>
    </source>
</reference>
<evidence type="ECO:0000313" key="6">
    <source>
        <dbReference type="EMBL" id="MDM8201136.1"/>
    </source>
</evidence>
<dbReference type="Gene3D" id="1.10.10.10">
    <property type="entry name" value="Winged helix-like DNA-binding domain superfamily/Winged helix DNA-binding domain"/>
    <property type="match status" value="1"/>
</dbReference>
<reference evidence="6 7" key="3">
    <citation type="submission" date="2023-06" db="EMBL/GenBank/DDBJ databases">
        <authorList>
            <person name="Zeman M."/>
            <person name="Kubasova T."/>
            <person name="Jahodarova E."/>
            <person name="Nykrynova M."/>
            <person name="Rychlik I."/>
        </authorList>
    </citation>
    <scope>NUCLEOTIDE SEQUENCE [LARGE SCALE GENOMIC DNA]</scope>
    <source>
        <strain evidence="6 7">ET340</strain>
    </source>
</reference>
<dbReference type="InterPro" id="IPR000847">
    <property type="entry name" value="LysR_HTH_N"/>
</dbReference>
<dbReference type="RefSeq" id="WP_289599737.1">
    <property type="nucleotide sequence ID" value="NZ_JAUDCL010000011.1"/>
</dbReference>
<name>A0ABT7UQI3_9FIRM</name>
<evidence type="ECO:0000259" key="5">
    <source>
        <dbReference type="PROSITE" id="PS50931"/>
    </source>
</evidence>
<dbReference type="InterPro" id="IPR036388">
    <property type="entry name" value="WH-like_DNA-bd_sf"/>
</dbReference>